<dbReference type="Proteomes" id="UP000774130">
    <property type="component" value="Unassembled WGS sequence"/>
</dbReference>
<dbReference type="Pfam" id="PF07081">
    <property type="entry name" value="DUF1349"/>
    <property type="match status" value="1"/>
</dbReference>
<dbReference type="EMBL" id="JAHUZB010000014">
    <property type="protein sequence ID" value="MBV7392490.1"/>
    <property type="molecule type" value="Genomic_DNA"/>
</dbReference>
<sequence>MEKKFIKYDYRNNETLTIESDRHTDFYFSETDRHLSGEFIYQNCEKNFTIIAEVCPNCSQIYDAAGIMVWGTDNTWTKFVIEKIDEESLNVVSMVTNEFSDDVVGERFKGKAIFLKIEAKNNFFQFSYSHDDKLYIKHRKFYLKLPDVLKLGFISQSPNGDGTRAEIKIIGFSHNKI</sequence>
<dbReference type="RefSeq" id="WP_218327704.1">
    <property type="nucleotide sequence ID" value="NZ_JAHUZB010000014.1"/>
</dbReference>
<reference evidence="1 2" key="1">
    <citation type="submission" date="2021-06" db="EMBL/GenBank/DDBJ databases">
        <title>Enterococcus alishanensis sp. nov., a novel lactic acid bacterium isolated from fresh coffee beans.</title>
        <authorList>
            <person name="Chen Y.-S."/>
        </authorList>
    </citation>
    <scope>NUCLEOTIDE SEQUENCE [LARGE SCALE GENOMIC DNA]</scope>
    <source>
        <strain evidence="1 2">ALS3</strain>
    </source>
</reference>
<keyword evidence="2" id="KW-1185">Reference proteome</keyword>
<protein>
    <submittedName>
        <fullName evidence="1">DUF1349 domain-containing protein</fullName>
    </submittedName>
</protein>
<dbReference type="PANTHER" id="PTHR35332:SF2">
    <property type="entry name" value="REGULATION OF ENOLASE PROTEIN 1"/>
    <property type="match status" value="1"/>
</dbReference>
<gene>
    <name evidence="1" type="ORF">KUA55_17710</name>
</gene>
<comment type="caution">
    <text evidence="1">The sequence shown here is derived from an EMBL/GenBank/DDBJ whole genome shotgun (WGS) entry which is preliminary data.</text>
</comment>
<proteinExistence type="predicted"/>
<evidence type="ECO:0000313" key="2">
    <source>
        <dbReference type="Proteomes" id="UP000774130"/>
    </source>
</evidence>
<name>A0ABS6TI65_9ENTE</name>
<accession>A0ABS6TI65</accession>
<dbReference type="PANTHER" id="PTHR35332">
    <property type="entry name" value="REGULATION OF ENOLASE PROTEIN 1"/>
    <property type="match status" value="1"/>
</dbReference>
<evidence type="ECO:0000313" key="1">
    <source>
        <dbReference type="EMBL" id="MBV7392490.1"/>
    </source>
</evidence>
<dbReference type="InterPro" id="IPR009784">
    <property type="entry name" value="DUF1349"/>
</dbReference>
<organism evidence="1 2">
    <name type="scientific">Enterococcus alishanensis</name>
    <dbReference type="NCBI Taxonomy" id="1303817"/>
    <lineage>
        <taxon>Bacteria</taxon>
        <taxon>Bacillati</taxon>
        <taxon>Bacillota</taxon>
        <taxon>Bacilli</taxon>
        <taxon>Lactobacillales</taxon>
        <taxon>Enterococcaceae</taxon>
        <taxon>Enterococcus</taxon>
    </lineage>
</organism>